<dbReference type="RefSeq" id="WP_072878380.1">
    <property type="nucleotide sequence ID" value="NZ_FOKU01000003.1"/>
</dbReference>
<dbReference type="Proteomes" id="UP000198940">
    <property type="component" value="Unassembled WGS sequence"/>
</dbReference>
<name>A0A1M6TNZ3_9FLAO</name>
<dbReference type="AlphaFoldDB" id="A0A1M6TNZ3"/>
<dbReference type="EMBL" id="FOKU01000003">
    <property type="protein sequence ID" value="SFB89585.1"/>
    <property type="molecule type" value="Genomic_DNA"/>
</dbReference>
<proteinExistence type="predicted"/>
<accession>A0A3A1NQ83</accession>
<keyword evidence="4" id="KW-1185">Reference proteome</keyword>
<evidence type="ECO:0000313" key="4">
    <source>
        <dbReference type="Proteomes" id="UP000198940"/>
    </source>
</evidence>
<evidence type="ECO:0000313" key="2">
    <source>
        <dbReference type="EMBL" id="SHK58715.1"/>
    </source>
</evidence>
<dbReference type="EMBL" id="FRAT01000003">
    <property type="protein sequence ID" value="SHK58715.1"/>
    <property type="molecule type" value="Genomic_DNA"/>
</dbReference>
<evidence type="ECO:0000313" key="3">
    <source>
        <dbReference type="Proteomes" id="UP000184031"/>
    </source>
</evidence>
<organism evidence="2 3">
    <name type="scientific">Flagellimonas taeanensis</name>
    <dbReference type="NCBI Taxonomy" id="1005926"/>
    <lineage>
        <taxon>Bacteria</taxon>
        <taxon>Pseudomonadati</taxon>
        <taxon>Bacteroidota</taxon>
        <taxon>Flavobacteriia</taxon>
        <taxon>Flavobacteriales</taxon>
        <taxon>Flavobacteriaceae</taxon>
        <taxon>Flagellimonas</taxon>
    </lineage>
</organism>
<protein>
    <submittedName>
        <fullName evidence="2">Uncharacterized protein</fullName>
    </submittedName>
</protein>
<reference evidence="2 3" key="1">
    <citation type="submission" date="2016-11" db="EMBL/GenBank/DDBJ databases">
        <authorList>
            <person name="Varghese N."/>
            <person name="Submissions S."/>
        </authorList>
    </citation>
    <scope>NUCLEOTIDE SEQUENCE [LARGE SCALE GENOMIC DNA]</scope>
    <source>
        <strain evidence="2 3">CGMCC 1.12174</strain>
        <strain evidence="1 4">DSM 26351</strain>
    </source>
</reference>
<accession>A0A1M6TNZ3</accession>
<dbReference type="OrthoDB" id="287704at2"/>
<gene>
    <name evidence="1" type="ORF">SAMN04487891_103296</name>
    <name evidence="2" type="ORF">SAMN05216293_1457</name>
</gene>
<dbReference type="STRING" id="1055723.SAMN05216293_1457"/>
<dbReference type="Proteomes" id="UP000184031">
    <property type="component" value="Unassembled WGS sequence"/>
</dbReference>
<comment type="caution">
    <text evidence="2">The sequence shown here is derived from an EMBL/GenBank/DDBJ whole genome shotgun (WGS) entry which is preliminary data.</text>
</comment>
<sequence>MNRFELYGKIKEIQSDPIREMAYYLADEKRIAITSFGLAWSKATAPWIYFDTVLDVEGLQSQFGLGENMEVHENLDPKSGLERGFVDRTTGEGLMGKI</sequence>
<evidence type="ECO:0000313" key="1">
    <source>
        <dbReference type="EMBL" id="SFB89585.1"/>
    </source>
</evidence>